<name>A0AC61QHW5_9BACT</name>
<protein>
    <submittedName>
        <fullName evidence="1">Uncharacterized protein</fullName>
    </submittedName>
</protein>
<comment type="caution">
    <text evidence="1">The sequence shown here is derived from an EMBL/GenBank/DDBJ whole genome shotgun (WGS) entry which is preliminary data.</text>
</comment>
<proteinExistence type="predicted"/>
<gene>
    <name evidence="1" type="ORF">E0946_06350</name>
</gene>
<dbReference type="EMBL" id="SMOG01000025">
    <property type="protein sequence ID" value="TDF72564.1"/>
    <property type="molecule type" value="Genomic_DNA"/>
</dbReference>
<dbReference type="Proteomes" id="UP000294588">
    <property type="component" value="Unassembled WGS sequence"/>
</dbReference>
<organism evidence="1 2">
    <name type="scientific">Candidatus Syntrophosphaera thermopropionivorans</name>
    <dbReference type="NCBI Taxonomy" id="2593015"/>
    <lineage>
        <taxon>Bacteria</taxon>
        <taxon>Pseudomonadati</taxon>
        <taxon>Candidatus Cloacimonadota</taxon>
        <taxon>Candidatus Cloacimonadia</taxon>
        <taxon>Candidatus Cloacimonadales</taxon>
        <taxon>Candidatus Cloacimonadaceae</taxon>
        <taxon>Candidatus Syntrophosphaera</taxon>
    </lineage>
</organism>
<keyword evidence="2" id="KW-1185">Reference proteome</keyword>
<evidence type="ECO:0000313" key="2">
    <source>
        <dbReference type="Proteomes" id="UP000294588"/>
    </source>
</evidence>
<sequence>MGSNNYTLLNVPFSSNLIDYALTQVSDRCIFVFPSRISAEKAREKFLPNWKFEACEFISIEDFKDWLILPSEPPLTDEKRLLCLYQALTLEDKKFFKFYTYFDLISWGNNFFQFFEELNDEDIIPEEIENKIDLREWQQDFLAKILNIRENYQKLLEQKGFTDPIFYRKASQLKIPFSGYKVIWVNQFYYSKLELAILKALTESENEVVIISQTENVDFNPQNRKITSLNLENLIKDDYLTQQIKVIETENEDQMVISFWGKLSKTQNIEGTTAIIDSHYWDKHYRNLMNPTLFDFSNSINLINSSPYQFLNILKEHLQALTTLSFEGKEITALPIKLMLDAVGNESFVHYYFPKDTIQSKEELLNELTTLRKKDVYWLDKNMNCLQVFHTSPHFNKLTSLVENHFSLLEEIAKINSPADLINLIDTEEMSIGLNIKRMCSENEILHSDLLEQFYQRIANFASTDNLQLVQDWNSFFASSGKDLALNVFQLFLDYLENAGYKFFYEIDKENNPITITNTMDSRNLRYDNLVIFHAIEGEFPSAPKPVWLLNEAQKGQLGLKTYNDLREWERYYFFRLILTSRNVLIYTYRNSELDIEPGSFVTELQHLNENHKLNELEFDWVSSEVPLSKYYDARQQKYSSGENNLLASYPDYLLNREENPQIDEKEFFILPCEPTKDFGENLELTCSYYNLQQLLDNTFVWYIQWIQQLQEIDFRPKDTVSAKIVGSLVHRFISDLLSPFNGKPCKIEELQELFYQPVTTLAEYFRDLFTSKDFFFQLPQNYSLKFLKDIYTNYLPLSMQSFYEDFLSTNLADKVFTLFAESGIYDDNLTQEHLLPLPPDNQESEIKVILRGRPDLRIETDDKKFIVDFKTGRNPDKEQLYFYEWLYYRWQQENMDIYSTFWIISDNETKEKSSYDTATNWRNTIYETLHKCSTEGYKLPKTVTQLKQLKRITRADLYRPNQGGNNE</sequence>
<accession>A0AC61QHW5</accession>
<evidence type="ECO:0000313" key="1">
    <source>
        <dbReference type="EMBL" id="TDF72564.1"/>
    </source>
</evidence>
<reference evidence="1" key="1">
    <citation type="submission" date="2019-03" db="EMBL/GenBank/DDBJ databases">
        <title>Candidatus Syntrophosphaera thermopropionivorans: a novel player in syntrophic propionate oxidation during anaerobic digestion.</title>
        <authorList>
            <person name="Dyksma S."/>
        </authorList>
    </citation>
    <scope>NUCLEOTIDE SEQUENCE</scope>
    <source>
        <strain evidence="1">W5</strain>
    </source>
</reference>